<keyword evidence="5" id="KW-0378">Hydrolase</keyword>
<dbReference type="InterPro" id="IPR036971">
    <property type="entry name" value="PDEase_catalytic_dom_sf"/>
</dbReference>
<dbReference type="Pfam" id="PF08499">
    <property type="entry name" value="PDEase_I_N"/>
    <property type="match status" value="1"/>
</dbReference>
<dbReference type="InterPro" id="IPR023174">
    <property type="entry name" value="PDEase_CS"/>
</dbReference>
<reference evidence="13" key="3">
    <citation type="submission" date="2025-09" db="UniProtKB">
        <authorList>
            <consortium name="Ensembl"/>
        </authorList>
    </citation>
    <scope>IDENTIFICATION</scope>
</reference>
<evidence type="ECO:0000256" key="9">
    <source>
        <dbReference type="PIRSR" id="PIRSR623088-1"/>
    </source>
</evidence>
<feature type="active site" description="Proton donor" evidence="9">
    <location>
        <position position="171"/>
    </location>
</feature>
<evidence type="ECO:0000259" key="12">
    <source>
        <dbReference type="PROSITE" id="PS51845"/>
    </source>
</evidence>
<dbReference type="GO" id="GO:0004114">
    <property type="term" value="F:3',5'-cyclic-nucleotide phosphodiesterase activity"/>
    <property type="evidence" value="ECO:0007669"/>
    <property type="project" value="UniProtKB-EC"/>
</dbReference>
<keyword evidence="4 11" id="KW-0479">Metal-binding</keyword>
<dbReference type="OMA" id="MSHPPAE"/>
<feature type="binding site" evidence="11">
    <location>
        <position position="212"/>
    </location>
    <ligand>
        <name>Zn(2+)</name>
        <dbReference type="ChEBI" id="CHEBI:29105"/>
        <label>1</label>
    </ligand>
</feature>
<dbReference type="Proteomes" id="UP000007875">
    <property type="component" value="Unassembled WGS sequence"/>
</dbReference>
<feature type="domain" description="PDEase" evidence="12">
    <location>
        <begin position="70"/>
        <end position="409"/>
    </location>
</feature>
<comment type="catalytic activity">
    <reaction evidence="7">
        <text>3',5'-cyclic GMP + H2O = GMP + H(+)</text>
        <dbReference type="Rhea" id="RHEA:16957"/>
        <dbReference type="ChEBI" id="CHEBI:15377"/>
        <dbReference type="ChEBI" id="CHEBI:15378"/>
        <dbReference type="ChEBI" id="CHEBI:57746"/>
        <dbReference type="ChEBI" id="CHEBI:58115"/>
    </reaction>
    <physiologicalReaction direction="left-to-right" evidence="7">
        <dbReference type="Rhea" id="RHEA:16958"/>
    </physiologicalReaction>
</comment>
<feature type="binding site" evidence="10">
    <location>
        <position position="320"/>
    </location>
    <ligand>
        <name>AMP</name>
        <dbReference type="ChEBI" id="CHEBI:456215"/>
    </ligand>
</feature>
<dbReference type="Pfam" id="PF00233">
    <property type="entry name" value="PDEase_I"/>
    <property type="match status" value="1"/>
</dbReference>
<sequence length="409" mass="47439">EHIRRNIEYAIAVMESRYVNRVVEIPDDEVPATLSGEGPVPPEIKRWLVQTFTSRRADVRGRKESETRRSLRSVVHAVQAGMFVERMFRKTSVGVQNLPPEVQEHFKNIDSWSYDVFELDRISDGNSLKFVFYELLNKYDLIRKFKIPLKSLFAYSARLQRGYRKYNNRYHNPIHAADVAQSLNCLLVSSGFVHWLSDLEMFSMIMAAVVHDLEHSGTTNTFHTNTRSPLAQMYNDKSVLENHHISSAFRLLNEEDCDILVNFSKDDYPSKEARTLMIDMVLATDMSQHFGQVKKLQSNLQHPESLEKSRAMCLMIHSADINHPSKQWELHCRWTERLVVEFFEQGDQERKLGLPLSPLCDRHTTMVAQSQIGFMDYVIKPTYDVLFDIFRNVNGPVVRDAILSLRRAS</sequence>
<keyword evidence="14" id="KW-1185">Reference proteome</keyword>
<feature type="binding site" evidence="11">
    <location>
        <position position="212"/>
    </location>
    <ligand>
        <name>Zn(2+)</name>
        <dbReference type="ChEBI" id="CHEBI:29105"/>
        <label>2</label>
    </ligand>
</feature>
<feature type="binding site" evidence="11">
    <location>
        <position position="211"/>
    </location>
    <ligand>
        <name>Zn(2+)</name>
        <dbReference type="ChEBI" id="CHEBI:29105"/>
        <label>1</label>
    </ligand>
</feature>
<dbReference type="GeneTree" id="ENSGT00940000157043"/>
<organism evidence="13 14">
    <name type="scientific">Ciona savignyi</name>
    <name type="common">Pacific transparent sea squirt</name>
    <dbReference type="NCBI Taxonomy" id="51511"/>
    <lineage>
        <taxon>Eukaryota</taxon>
        <taxon>Metazoa</taxon>
        <taxon>Chordata</taxon>
        <taxon>Tunicata</taxon>
        <taxon>Ascidiacea</taxon>
        <taxon>Phlebobranchia</taxon>
        <taxon>Cionidae</taxon>
        <taxon>Ciona</taxon>
    </lineage>
</organism>
<accession>H2Z2W1</accession>
<name>H2Z2W1_CIOSA</name>
<keyword evidence="3" id="KW-0140">cGMP</keyword>
<evidence type="ECO:0000256" key="3">
    <source>
        <dbReference type="ARBA" id="ARBA00022535"/>
    </source>
</evidence>
<dbReference type="PRINTS" id="PR00387">
    <property type="entry name" value="PDIESTERASE1"/>
</dbReference>
<feature type="binding site" evidence="10">
    <location>
        <position position="212"/>
    </location>
    <ligand>
        <name>AMP</name>
        <dbReference type="ChEBI" id="CHEBI:456215"/>
    </ligand>
</feature>
<feature type="binding site" evidence="11">
    <location>
        <position position="175"/>
    </location>
    <ligand>
        <name>Zn(2+)</name>
        <dbReference type="ChEBI" id="CHEBI:29105"/>
        <label>1</label>
    </ligand>
</feature>
<dbReference type="eggNOG" id="KOG3688">
    <property type="taxonomic scope" value="Eukaryota"/>
</dbReference>
<evidence type="ECO:0000256" key="8">
    <source>
        <dbReference type="ARBA" id="ARBA00033709"/>
    </source>
</evidence>
<feature type="binding site" evidence="10">
    <location>
        <begin position="171"/>
        <end position="175"/>
    </location>
    <ligand>
        <name>AMP</name>
        <dbReference type="ChEBI" id="CHEBI:456215"/>
    </ligand>
</feature>
<evidence type="ECO:0000256" key="4">
    <source>
        <dbReference type="ARBA" id="ARBA00022723"/>
    </source>
</evidence>
<evidence type="ECO:0000256" key="10">
    <source>
        <dbReference type="PIRSR" id="PIRSR623088-2"/>
    </source>
</evidence>
<dbReference type="GO" id="GO:0046872">
    <property type="term" value="F:metal ion binding"/>
    <property type="evidence" value="ECO:0007669"/>
    <property type="project" value="UniProtKB-KW"/>
</dbReference>
<evidence type="ECO:0000256" key="7">
    <source>
        <dbReference type="ARBA" id="ARBA00033684"/>
    </source>
</evidence>
<evidence type="ECO:0000256" key="11">
    <source>
        <dbReference type="PIRSR" id="PIRSR623088-3"/>
    </source>
</evidence>
<comment type="catalytic activity">
    <reaction evidence="6">
        <text>3',5'-cyclic AMP + H2O = AMP + H(+)</text>
        <dbReference type="Rhea" id="RHEA:25277"/>
        <dbReference type="ChEBI" id="CHEBI:15377"/>
        <dbReference type="ChEBI" id="CHEBI:15378"/>
        <dbReference type="ChEBI" id="CHEBI:58165"/>
        <dbReference type="ChEBI" id="CHEBI:456215"/>
    </reaction>
    <physiologicalReaction direction="left-to-right" evidence="6">
        <dbReference type="Rhea" id="RHEA:25278"/>
    </physiologicalReaction>
</comment>
<reference evidence="14" key="1">
    <citation type="submission" date="2003-08" db="EMBL/GenBank/DDBJ databases">
        <authorList>
            <person name="Birren B."/>
            <person name="Nusbaum C."/>
            <person name="Abebe A."/>
            <person name="Abouelleil A."/>
            <person name="Adekoya E."/>
            <person name="Ait-zahra M."/>
            <person name="Allen N."/>
            <person name="Allen T."/>
            <person name="An P."/>
            <person name="Anderson M."/>
            <person name="Anderson S."/>
            <person name="Arachchi H."/>
            <person name="Armbruster J."/>
            <person name="Bachantsang P."/>
            <person name="Baldwin J."/>
            <person name="Barry A."/>
            <person name="Bayul T."/>
            <person name="Blitshsteyn B."/>
            <person name="Bloom T."/>
            <person name="Blye J."/>
            <person name="Boguslavskiy L."/>
            <person name="Borowsky M."/>
            <person name="Boukhgalter B."/>
            <person name="Brunache A."/>
            <person name="Butler J."/>
            <person name="Calixte N."/>
            <person name="Calvo S."/>
            <person name="Camarata J."/>
            <person name="Campo K."/>
            <person name="Chang J."/>
            <person name="Cheshatsang Y."/>
            <person name="Citroen M."/>
            <person name="Collymore A."/>
            <person name="Considine T."/>
            <person name="Cook A."/>
            <person name="Cooke P."/>
            <person name="Corum B."/>
            <person name="Cuomo C."/>
            <person name="David R."/>
            <person name="Dawoe T."/>
            <person name="Degray S."/>
            <person name="Dodge S."/>
            <person name="Dooley K."/>
            <person name="Dorje P."/>
            <person name="Dorjee K."/>
            <person name="Dorris L."/>
            <person name="Duffey N."/>
            <person name="Dupes A."/>
            <person name="Elkins T."/>
            <person name="Engels R."/>
            <person name="Erickson J."/>
            <person name="Farina A."/>
            <person name="Faro S."/>
            <person name="Ferreira P."/>
            <person name="Fischer H."/>
            <person name="Fitzgerald M."/>
            <person name="Foley K."/>
            <person name="Gage D."/>
            <person name="Galagan J."/>
            <person name="Gearin G."/>
            <person name="Gnerre S."/>
            <person name="Gnirke A."/>
            <person name="Goyette A."/>
            <person name="Graham J."/>
            <person name="Grandbois E."/>
            <person name="Gyaltsen K."/>
            <person name="Hafez N."/>
            <person name="Hagopian D."/>
            <person name="Hagos B."/>
            <person name="Hall J."/>
            <person name="Hatcher B."/>
            <person name="Heller A."/>
            <person name="Higgins H."/>
            <person name="Honan T."/>
            <person name="Horn A."/>
            <person name="Houde N."/>
            <person name="Hughes L."/>
            <person name="Hulme W."/>
            <person name="Husby E."/>
            <person name="Iliev I."/>
            <person name="Jaffe D."/>
            <person name="Jones C."/>
            <person name="Kamal M."/>
            <person name="Kamat A."/>
            <person name="Kamvysselis M."/>
            <person name="Karlsson E."/>
            <person name="Kells C."/>
            <person name="Kieu A."/>
            <person name="Kisner P."/>
            <person name="Kodira C."/>
            <person name="Kulbokas E."/>
            <person name="Labutti K."/>
            <person name="Lama D."/>
            <person name="Landers T."/>
            <person name="Leger J."/>
            <person name="Levine S."/>
            <person name="Lewis D."/>
            <person name="Lewis T."/>
            <person name="Lindblad-toh K."/>
            <person name="Liu X."/>
            <person name="Lokyitsang T."/>
            <person name="Lokyitsang Y."/>
            <person name="Lucien O."/>
            <person name="Lui A."/>
            <person name="Ma L.J."/>
            <person name="Mabbitt R."/>
            <person name="Macdonald J."/>
            <person name="Maclean C."/>
            <person name="Major J."/>
            <person name="Manning J."/>
            <person name="Marabella R."/>
            <person name="Maru K."/>
            <person name="Matthews C."/>
            <person name="Mauceli E."/>
            <person name="Mccarthy M."/>
            <person name="Mcdonough S."/>
            <person name="Mcghee T."/>
            <person name="Meldrim J."/>
            <person name="Meneus L."/>
            <person name="Mesirov J."/>
            <person name="Mihalev A."/>
            <person name="Mihova T."/>
            <person name="Mikkelsen T."/>
            <person name="Mlenga V."/>
            <person name="Moru K."/>
            <person name="Mozes J."/>
            <person name="Mulrain L."/>
            <person name="Munson G."/>
            <person name="Naylor J."/>
            <person name="Newes C."/>
            <person name="Nguyen C."/>
            <person name="Nguyen N."/>
            <person name="Nguyen T."/>
            <person name="Nicol R."/>
            <person name="Nielsen C."/>
            <person name="Nizzari M."/>
            <person name="Norbu C."/>
            <person name="Norbu N."/>
            <person name="O'donnell P."/>
            <person name="Okoawo O."/>
            <person name="O'leary S."/>
            <person name="Omotosho B."/>
            <person name="O'neill K."/>
            <person name="Osman S."/>
            <person name="Parker S."/>
            <person name="Perrin D."/>
            <person name="Phunkhang P."/>
            <person name="Piqani B."/>
            <person name="Purcell S."/>
            <person name="Rachupka T."/>
            <person name="Ramasamy U."/>
            <person name="Rameau R."/>
            <person name="Ray V."/>
            <person name="Raymond C."/>
            <person name="Retta R."/>
            <person name="Richardson S."/>
            <person name="Rise C."/>
            <person name="Rodriguez J."/>
            <person name="Rogers J."/>
            <person name="Rogov P."/>
            <person name="Rutman M."/>
            <person name="Schupbach R."/>
            <person name="Seaman C."/>
            <person name="Settipalli S."/>
            <person name="Sharpe T."/>
            <person name="Sheridan J."/>
            <person name="Sherpa N."/>
            <person name="Shi J."/>
            <person name="Smirnov S."/>
            <person name="Smith C."/>
            <person name="Sougnez C."/>
            <person name="Spencer B."/>
            <person name="Stalker J."/>
            <person name="Stange-thomann N."/>
            <person name="Stavropoulos S."/>
            <person name="Stetson K."/>
            <person name="Stone C."/>
            <person name="Stone S."/>
            <person name="Stubbs M."/>
            <person name="Talamas J."/>
            <person name="Tchuinga P."/>
            <person name="Tenzing P."/>
            <person name="Tesfaye S."/>
            <person name="Theodore J."/>
            <person name="Thoulutsang Y."/>
            <person name="Topham K."/>
            <person name="Towey S."/>
            <person name="Tsamla T."/>
            <person name="Tsomo N."/>
            <person name="Vallee D."/>
            <person name="Vassiliev H."/>
            <person name="Venkataraman V."/>
            <person name="Vinson J."/>
            <person name="Vo A."/>
            <person name="Wade C."/>
            <person name="Wang S."/>
            <person name="Wangchuk T."/>
            <person name="Wangdi T."/>
            <person name="Whittaker C."/>
            <person name="Wilkinson J."/>
            <person name="Wu Y."/>
            <person name="Wyman D."/>
            <person name="Yadav S."/>
            <person name="Yang S."/>
            <person name="Yang X."/>
            <person name="Yeager S."/>
            <person name="Yee E."/>
            <person name="Young G."/>
            <person name="Zainoun J."/>
            <person name="Zembeck L."/>
            <person name="Zimmer A."/>
            <person name="Zody M."/>
            <person name="Lander E."/>
        </authorList>
    </citation>
    <scope>NUCLEOTIDE SEQUENCE [LARGE SCALE GENOMIC DNA]</scope>
</reference>
<dbReference type="AlphaFoldDB" id="H2Z2W1"/>
<evidence type="ECO:0000313" key="13">
    <source>
        <dbReference type="Ensembl" id="ENSCSAVP00000011923.1"/>
    </source>
</evidence>
<proteinExistence type="inferred from homology"/>
<dbReference type="InterPro" id="IPR003607">
    <property type="entry name" value="HD/PDEase_dom"/>
</dbReference>
<dbReference type="STRING" id="51511.ENSCSAVP00000011923"/>
<dbReference type="SUPFAM" id="SSF109604">
    <property type="entry name" value="HD-domain/PDEase-like"/>
    <property type="match status" value="1"/>
</dbReference>
<feature type="binding site" evidence="10">
    <location>
        <position position="371"/>
    </location>
    <ligand>
        <name>AMP</name>
        <dbReference type="ChEBI" id="CHEBI:456215"/>
    </ligand>
</feature>
<evidence type="ECO:0000256" key="5">
    <source>
        <dbReference type="ARBA" id="ARBA00022801"/>
    </source>
</evidence>
<evidence type="ECO:0000256" key="6">
    <source>
        <dbReference type="ARBA" id="ARBA00033675"/>
    </source>
</evidence>
<comment type="catalytic activity">
    <reaction evidence="8">
        <text>a nucleoside 3',5'-cyclic phosphate + H2O = a nucleoside 5'-phosphate + H(+)</text>
        <dbReference type="Rhea" id="RHEA:14653"/>
        <dbReference type="ChEBI" id="CHEBI:15377"/>
        <dbReference type="ChEBI" id="CHEBI:15378"/>
        <dbReference type="ChEBI" id="CHEBI:57867"/>
        <dbReference type="ChEBI" id="CHEBI:58464"/>
        <dbReference type="EC" id="3.1.4.17"/>
    </reaction>
    <physiologicalReaction direction="left-to-right" evidence="8">
        <dbReference type="Rhea" id="RHEA:14654"/>
    </physiologicalReaction>
</comment>
<evidence type="ECO:0000256" key="2">
    <source>
        <dbReference type="ARBA" id="ARBA00012361"/>
    </source>
</evidence>
<feature type="binding site" evidence="11">
    <location>
        <position position="320"/>
    </location>
    <ligand>
        <name>Zn(2+)</name>
        <dbReference type="ChEBI" id="CHEBI:29105"/>
        <label>1</label>
    </ligand>
</feature>
<dbReference type="InterPro" id="IPR002073">
    <property type="entry name" value="PDEase_catalytic_dom"/>
</dbReference>
<evidence type="ECO:0000256" key="1">
    <source>
        <dbReference type="ARBA" id="ARBA00010664"/>
    </source>
</evidence>
<evidence type="ECO:0000313" key="14">
    <source>
        <dbReference type="Proteomes" id="UP000007875"/>
    </source>
</evidence>
<dbReference type="InParanoid" id="H2Z2W1"/>
<dbReference type="PANTHER" id="PTHR11347">
    <property type="entry name" value="CYCLIC NUCLEOTIDE PHOSPHODIESTERASE"/>
    <property type="match status" value="1"/>
</dbReference>
<dbReference type="GO" id="GO:0007165">
    <property type="term" value="P:signal transduction"/>
    <property type="evidence" value="ECO:0007669"/>
    <property type="project" value="InterPro"/>
</dbReference>
<dbReference type="InterPro" id="IPR023088">
    <property type="entry name" value="PDEase"/>
</dbReference>
<protein>
    <recommendedName>
        <fullName evidence="2">3',5'-cyclic-nucleotide phosphodiesterase</fullName>
        <ecNumber evidence="2">3.1.4.17</ecNumber>
    </recommendedName>
</protein>
<dbReference type="PROSITE" id="PS51845">
    <property type="entry name" value="PDEASE_I_2"/>
    <property type="match status" value="1"/>
</dbReference>
<comment type="similarity">
    <text evidence="1">Belongs to the cyclic nucleotide phosphodiesterase family. PDE1 subfamily.</text>
</comment>
<reference evidence="13" key="2">
    <citation type="submission" date="2025-08" db="UniProtKB">
        <authorList>
            <consortium name="Ensembl"/>
        </authorList>
    </citation>
    <scope>IDENTIFICATION</scope>
</reference>
<dbReference type="InterPro" id="IPR013706">
    <property type="entry name" value="PDE1_N"/>
</dbReference>
<dbReference type="Gene3D" id="1.10.1300.10">
    <property type="entry name" value="3'5'-cyclic nucleotide phosphodiesterase, catalytic domain"/>
    <property type="match status" value="1"/>
</dbReference>
<dbReference type="PROSITE" id="PS00126">
    <property type="entry name" value="PDEASE_I_1"/>
    <property type="match status" value="1"/>
</dbReference>
<dbReference type="Ensembl" id="ENSCSAVT00000012061.1">
    <property type="protein sequence ID" value="ENSCSAVP00000011923.1"/>
    <property type="gene ID" value="ENSCSAVG00000007004.1"/>
</dbReference>
<dbReference type="SMART" id="SM00471">
    <property type="entry name" value="HDc"/>
    <property type="match status" value="1"/>
</dbReference>
<dbReference type="EC" id="3.1.4.17" evidence="2"/>
<dbReference type="CDD" id="cd00077">
    <property type="entry name" value="HDc"/>
    <property type="match status" value="1"/>
</dbReference>